<evidence type="ECO:0000313" key="4">
    <source>
        <dbReference type="EMBL" id="EME51685.1"/>
    </source>
</evidence>
<keyword evidence="1" id="KW-0596">Phosphopantetheine</keyword>
<sequence>MRVVTPVQEVLSASAIFHQVAAVNGGRTAIRCGAIATTYAEVAHRAGGIATWLREQGVGRGDIVATLHDRSVRPVVSMLAAWAVGAAYVHLDPSDPDQRLMAMLETVRPTALLADPSHQRRVPDSSFPSLAVDDGIPLMPYEVEPDVSPEDLAYLVFTSGSTGSPKAVAVEHRAVLNHHAAIRRFRGEIEPGSFGLTAAFTADFGLDCVFGALFTGGRLDVYSPRTLLDPVAFAAELASHAVDALVYTPTLLEALSRGERLDRFLPSRMVIVAGESFPPRLARAILRTRPDLPTFNSYGPSEATIEVMQHRVREQDVRRPRIPIGRPLEGVTACLLDEDGAEVPDGVSGILHLGGQCLARGYYNDPDATNGKFIVTDTGELLYRTDDIVVRNADGDYEFLSRADRQLKIRGHRVEPGEVEAALLGQPEVVQALVVPQSVTPDAPPHLVAYVVTESSVQPEDLAVRLRATLPSPLVPSHIHTVPFIPLGSTGKADLTALRAMVVQVASPEAEVLRTSVQLAVTKVWCAVLGRAEIGLDERFLEAGGDSLKALQVFADLRREFPDITIAHLFTYPTIATLAQALDGSETPRPAPRPTVVGL</sequence>
<dbReference type="InterPro" id="IPR010071">
    <property type="entry name" value="AA_adenyl_dom"/>
</dbReference>
<dbReference type="PATRIC" id="fig|1284240.4.peg.7332"/>
<evidence type="ECO:0000256" key="2">
    <source>
        <dbReference type="ARBA" id="ARBA00022553"/>
    </source>
</evidence>
<name>M2XRC0_9PSEU</name>
<dbReference type="PANTHER" id="PTHR45527:SF1">
    <property type="entry name" value="FATTY ACID SYNTHASE"/>
    <property type="match status" value="1"/>
</dbReference>
<dbReference type="PANTHER" id="PTHR45527">
    <property type="entry name" value="NONRIBOSOMAL PEPTIDE SYNTHETASE"/>
    <property type="match status" value="1"/>
</dbReference>
<dbReference type="Gene3D" id="3.30.300.30">
    <property type="match status" value="1"/>
</dbReference>
<comment type="caution">
    <text evidence="4">The sequence shown here is derived from an EMBL/GenBank/DDBJ whole genome shotgun (WGS) entry which is preliminary data.</text>
</comment>
<dbReference type="GO" id="GO:0043041">
    <property type="term" value="P:amino acid activation for nonribosomal peptide biosynthetic process"/>
    <property type="evidence" value="ECO:0007669"/>
    <property type="project" value="TreeGrafter"/>
</dbReference>
<dbReference type="OrthoDB" id="3243414at2"/>
<dbReference type="Pfam" id="PF00501">
    <property type="entry name" value="AMP-binding"/>
    <property type="match status" value="1"/>
</dbReference>
<dbReference type="InterPro" id="IPR036736">
    <property type="entry name" value="ACP-like_sf"/>
</dbReference>
<dbReference type="InterPro" id="IPR020845">
    <property type="entry name" value="AMP-binding_CS"/>
</dbReference>
<evidence type="ECO:0000313" key="5">
    <source>
        <dbReference type="Proteomes" id="UP000054226"/>
    </source>
</evidence>
<dbReference type="InterPro" id="IPR020806">
    <property type="entry name" value="PKS_PP-bd"/>
</dbReference>
<dbReference type="PROSITE" id="PS00455">
    <property type="entry name" value="AMP_BINDING"/>
    <property type="match status" value="1"/>
</dbReference>
<dbReference type="InterPro" id="IPR000873">
    <property type="entry name" value="AMP-dep_synth/lig_dom"/>
</dbReference>
<dbReference type="PROSITE" id="PS50075">
    <property type="entry name" value="CARRIER"/>
    <property type="match status" value="1"/>
</dbReference>
<dbReference type="SMART" id="SM00823">
    <property type="entry name" value="PKS_PP"/>
    <property type="match status" value="1"/>
</dbReference>
<keyword evidence="2" id="KW-0597">Phosphoprotein</keyword>
<dbReference type="GO" id="GO:0044550">
    <property type="term" value="P:secondary metabolite biosynthetic process"/>
    <property type="evidence" value="ECO:0007669"/>
    <property type="project" value="TreeGrafter"/>
</dbReference>
<dbReference type="Proteomes" id="UP000054226">
    <property type="component" value="Unassembled WGS sequence"/>
</dbReference>
<dbReference type="GO" id="GO:0031177">
    <property type="term" value="F:phosphopantetheine binding"/>
    <property type="evidence" value="ECO:0007669"/>
    <property type="project" value="InterPro"/>
</dbReference>
<feature type="domain" description="Carrier" evidence="3">
    <location>
        <begin position="512"/>
        <end position="586"/>
    </location>
</feature>
<evidence type="ECO:0000256" key="1">
    <source>
        <dbReference type="ARBA" id="ARBA00022450"/>
    </source>
</evidence>
<gene>
    <name evidence="4" type="ORF">H074_35909</name>
</gene>
<dbReference type="SUPFAM" id="SSF56801">
    <property type="entry name" value="Acetyl-CoA synthetase-like"/>
    <property type="match status" value="1"/>
</dbReference>
<proteinExistence type="predicted"/>
<dbReference type="InterPro" id="IPR025110">
    <property type="entry name" value="AMP-bd_C"/>
</dbReference>
<dbReference type="GO" id="GO:0005737">
    <property type="term" value="C:cytoplasm"/>
    <property type="evidence" value="ECO:0007669"/>
    <property type="project" value="TreeGrafter"/>
</dbReference>
<dbReference type="InterPro" id="IPR042099">
    <property type="entry name" value="ANL_N_sf"/>
</dbReference>
<dbReference type="CDD" id="cd05930">
    <property type="entry name" value="A_NRPS"/>
    <property type="match status" value="1"/>
</dbReference>
<reference evidence="4 5" key="1">
    <citation type="journal article" date="2013" name="Genome Announc.">
        <title>Draft Genome Sequence of Amycolatopsis decaplanina Strain DSM 44594T.</title>
        <authorList>
            <person name="Kaur N."/>
            <person name="Kumar S."/>
            <person name="Bala M."/>
            <person name="Raghava G.P."/>
            <person name="Mayilraj S."/>
        </authorList>
    </citation>
    <scope>NUCLEOTIDE SEQUENCE [LARGE SCALE GENOMIC DNA]</scope>
    <source>
        <strain evidence="4 5">DSM 44594</strain>
    </source>
</reference>
<dbReference type="Gene3D" id="3.40.50.12780">
    <property type="entry name" value="N-terminal domain of ligase-like"/>
    <property type="match status" value="1"/>
</dbReference>
<dbReference type="Pfam" id="PF00550">
    <property type="entry name" value="PP-binding"/>
    <property type="match status" value="1"/>
</dbReference>
<dbReference type="EMBL" id="AOHO01000078">
    <property type="protein sequence ID" value="EME51685.1"/>
    <property type="molecule type" value="Genomic_DNA"/>
</dbReference>
<protein>
    <recommendedName>
        <fullName evidence="3">Carrier domain-containing protein</fullName>
    </recommendedName>
</protein>
<keyword evidence="5" id="KW-1185">Reference proteome</keyword>
<organism evidence="4 5">
    <name type="scientific">Amycolatopsis decaplanina DSM 44594</name>
    <dbReference type="NCBI Taxonomy" id="1284240"/>
    <lineage>
        <taxon>Bacteria</taxon>
        <taxon>Bacillati</taxon>
        <taxon>Actinomycetota</taxon>
        <taxon>Actinomycetes</taxon>
        <taxon>Pseudonocardiales</taxon>
        <taxon>Pseudonocardiaceae</taxon>
        <taxon>Amycolatopsis</taxon>
    </lineage>
</organism>
<dbReference type="SUPFAM" id="SSF47336">
    <property type="entry name" value="ACP-like"/>
    <property type="match status" value="1"/>
</dbReference>
<dbReference type="Pfam" id="PF13193">
    <property type="entry name" value="AMP-binding_C"/>
    <property type="match status" value="1"/>
</dbReference>
<dbReference type="InterPro" id="IPR009081">
    <property type="entry name" value="PP-bd_ACP"/>
</dbReference>
<dbReference type="RefSeq" id="WP_007034964.1">
    <property type="nucleotide sequence ID" value="NZ_AOHO01000078.1"/>
</dbReference>
<accession>M2XRC0</accession>
<dbReference type="Gene3D" id="1.10.1200.10">
    <property type="entry name" value="ACP-like"/>
    <property type="match status" value="1"/>
</dbReference>
<dbReference type="InterPro" id="IPR045851">
    <property type="entry name" value="AMP-bd_C_sf"/>
</dbReference>
<dbReference type="AlphaFoldDB" id="M2XRC0"/>
<dbReference type="NCBIfam" id="TIGR01733">
    <property type="entry name" value="AA-adenyl-dom"/>
    <property type="match status" value="1"/>
</dbReference>
<evidence type="ECO:0000259" key="3">
    <source>
        <dbReference type="PROSITE" id="PS50075"/>
    </source>
</evidence>